<dbReference type="InterPro" id="IPR003439">
    <property type="entry name" value="ABC_transporter-like_ATP-bd"/>
</dbReference>
<dbReference type="GO" id="GO:0005886">
    <property type="term" value="C:plasma membrane"/>
    <property type="evidence" value="ECO:0007669"/>
    <property type="project" value="UniProtKB-SubCell"/>
</dbReference>
<organism evidence="8 9">
    <name type="scientific">Prauserella rugosa</name>
    <dbReference type="NCBI Taxonomy" id="43354"/>
    <lineage>
        <taxon>Bacteria</taxon>
        <taxon>Bacillati</taxon>
        <taxon>Actinomycetota</taxon>
        <taxon>Actinomycetes</taxon>
        <taxon>Pseudonocardiales</taxon>
        <taxon>Pseudonocardiaceae</taxon>
        <taxon>Prauserella</taxon>
    </lineage>
</organism>
<dbReference type="InterPro" id="IPR050763">
    <property type="entry name" value="ABC_transporter_ATP-binding"/>
</dbReference>
<dbReference type="AlphaFoldDB" id="A0A660C8X8"/>
<protein>
    <submittedName>
        <fullName evidence="8">ABC-2 type transport system ATP-binding protein</fullName>
    </submittedName>
</protein>
<dbReference type="PANTHER" id="PTHR42711:SF19">
    <property type="entry name" value="DOXORUBICIN RESISTANCE ATP-BINDING PROTEIN DRRA"/>
    <property type="match status" value="1"/>
</dbReference>
<name>A0A660C8X8_9PSEU</name>
<dbReference type="SMART" id="SM00382">
    <property type="entry name" value="AAA"/>
    <property type="match status" value="1"/>
</dbReference>
<dbReference type="Pfam" id="PF00005">
    <property type="entry name" value="ABC_tran"/>
    <property type="match status" value="1"/>
</dbReference>
<evidence type="ECO:0000256" key="6">
    <source>
        <dbReference type="SAM" id="MobiDB-lite"/>
    </source>
</evidence>
<dbReference type="Proteomes" id="UP000317303">
    <property type="component" value="Unassembled WGS sequence"/>
</dbReference>
<dbReference type="EMBL" id="VLJV01000001">
    <property type="protein sequence ID" value="TWH18273.1"/>
    <property type="molecule type" value="Genomic_DNA"/>
</dbReference>
<dbReference type="RefSeq" id="WP_048807147.1">
    <property type="nucleotide sequence ID" value="NZ_JOIJ01000012.1"/>
</dbReference>
<reference evidence="8 9" key="1">
    <citation type="submission" date="2019-07" db="EMBL/GenBank/DDBJ databases">
        <title>R&amp;d 2014.</title>
        <authorList>
            <person name="Klenk H.-P."/>
        </authorList>
    </citation>
    <scope>NUCLEOTIDE SEQUENCE [LARGE SCALE GENOMIC DNA]</scope>
    <source>
        <strain evidence="8 9">DSM 43194</strain>
    </source>
</reference>
<evidence type="ECO:0000259" key="7">
    <source>
        <dbReference type="PROSITE" id="PS50893"/>
    </source>
</evidence>
<evidence type="ECO:0000313" key="8">
    <source>
        <dbReference type="EMBL" id="TWH18273.1"/>
    </source>
</evidence>
<keyword evidence="9" id="KW-1185">Reference proteome</keyword>
<comment type="subcellular location">
    <subcellularLocation>
        <location evidence="1">Cell membrane</location>
        <topology evidence="1">Peripheral membrane protein</topology>
    </subcellularLocation>
</comment>
<evidence type="ECO:0000256" key="1">
    <source>
        <dbReference type="ARBA" id="ARBA00004202"/>
    </source>
</evidence>
<dbReference type="PANTHER" id="PTHR42711">
    <property type="entry name" value="ABC TRANSPORTER ATP-BINDING PROTEIN"/>
    <property type="match status" value="1"/>
</dbReference>
<dbReference type="OrthoDB" id="9804819at2"/>
<dbReference type="GO" id="GO:0016887">
    <property type="term" value="F:ATP hydrolysis activity"/>
    <property type="evidence" value="ECO:0007669"/>
    <property type="project" value="InterPro"/>
</dbReference>
<feature type="domain" description="ABC transporter" evidence="7">
    <location>
        <begin position="9"/>
        <end position="238"/>
    </location>
</feature>
<dbReference type="GO" id="GO:0005524">
    <property type="term" value="F:ATP binding"/>
    <property type="evidence" value="ECO:0007669"/>
    <property type="project" value="UniProtKB-KW"/>
</dbReference>
<keyword evidence="4 8" id="KW-0067">ATP-binding</keyword>
<keyword evidence="3" id="KW-0547">Nucleotide-binding</keyword>
<dbReference type="InterPro" id="IPR017871">
    <property type="entry name" value="ABC_transporter-like_CS"/>
</dbReference>
<evidence type="ECO:0000256" key="4">
    <source>
        <dbReference type="ARBA" id="ARBA00022840"/>
    </source>
</evidence>
<feature type="region of interest" description="Disordered" evidence="6">
    <location>
        <begin position="285"/>
        <end position="313"/>
    </location>
</feature>
<dbReference type="PROSITE" id="PS50893">
    <property type="entry name" value="ABC_TRANSPORTER_2"/>
    <property type="match status" value="1"/>
</dbReference>
<dbReference type="InterPro" id="IPR003593">
    <property type="entry name" value="AAA+_ATPase"/>
</dbReference>
<keyword evidence="5" id="KW-0046">Antibiotic resistance</keyword>
<evidence type="ECO:0000256" key="5">
    <source>
        <dbReference type="ARBA" id="ARBA00023251"/>
    </source>
</evidence>
<accession>A0A660C8X8</accession>
<evidence type="ECO:0000313" key="9">
    <source>
        <dbReference type="Proteomes" id="UP000317303"/>
    </source>
</evidence>
<dbReference type="Gene3D" id="3.40.50.300">
    <property type="entry name" value="P-loop containing nucleotide triphosphate hydrolases"/>
    <property type="match status" value="1"/>
</dbReference>
<dbReference type="GO" id="GO:0046677">
    <property type="term" value="P:response to antibiotic"/>
    <property type="evidence" value="ECO:0007669"/>
    <property type="project" value="UniProtKB-KW"/>
</dbReference>
<gene>
    <name evidence="8" type="ORF">JD82_00089</name>
</gene>
<comment type="caution">
    <text evidence="8">The sequence shown here is derived from an EMBL/GenBank/DDBJ whole genome shotgun (WGS) entry which is preliminary data.</text>
</comment>
<dbReference type="PROSITE" id="PS00211">
    <property type="entry name" value="ABC_TRANSPORTER_1"/>
    <property type="match status" value="1"/>
</dbReference>
<dbReference type="InterPro" id="IPR027417">
    <property type="entry name" value="P-loop_NTPase"/>
</dbReference>
<sequence length="313" mass="33506">MSYTDSVLVELRGLSKSYGTHDVLTDLDLTLPPGIHALLGPNGAGKTTLVNILSTLIPYDSGEVRVLGLDPRRDRTALQGRISLTGQYAAVDGRLSGMENMLMMGRLFGLSRRAARRRADVLLERFDLTAAAGKRAETYSGGMRRKLDIAASLIAEPQLIFLDEPTTGLDTRSRQALWDEITALAESGASILLTTQYLEEADVLAERIMVLHGGRIVADGTAAELKSRVGGSTIQLHDHAGHILDEIPTGGSAADVAHHLAAIADAHPDVEVTVRRPTLDEVFLELTGSPGEQDEADEDPTGGDRTGRKEVAA</sequence>
<evidence type="ECO:0000256" key="2">
    <source>
        <dbReference type="ARBA" id="ARBA00022448"/>
    </source>
</evidence>
<dbReference type="SUPFAM" id="SSF52540">
    <property type="entry name" value="P-loop containing nucleoside triphosphate hydrolases"/>
    <property type="match status" value="1"/>
</dbReference>
<evidence type="ECO:0000256" key="3">
    <source>
        <dbReference type="ARBA" id="ARBA00022741"/>
    </source>
</evidence>
<proteinExistence type="predicted"/>
<feature type="compositionally biased region" description="Acidic residues" evidence="6">
    <location>
        <begin position="292"/>
        <end position="301"/>
    </location>
</feature>
<keyword evidence="2" id="KW-0813">Transport</keyword>